<name>A0AA51MRU6_9GAMM</name>
<evidence type="ECO:0000313" key="2">
    <source>
        <dbReference type="EMBL" id="WML88888.1"/>
    </source>
</evidence>
<gene>
    <name evidence="1" type="ORF">RCC75_16515</name>
    <name evidence="2" type="ORF">RCG00_11020</name>
</gene>
<organism evidence="2">
    <name type="scientific">Thiothrix subterranea</name>
    <dbReference type="NCBI Taxonomy" id="2735563"/>
    <lineage>
        <taxon>Bacteria</taxon>
        <taxon>Pseudomonadati</taxon>
        <taxon>Pseudomonadota</taxon>
        <taxon>Gammaproteobacteria</taxon>
        <taxon>Thiotrichales</taxon>
        <taxon>Thiotrichaceae</taxon>
        <taxon>Thiothrix</taxon>
    </lineage>
</organism>
<reference evidence="2 3" key="1">
    <citation type="submission" date="2023-08" db="EMBL/GenBank/DDBJ databases">
        <title>New molecular markers tilS and rpoB for phylogenetic and monitoring studies of the genus Thiothrix biodiversity.</title>
        <authorList>
            <person name="Ravin N.V."/>
            <person name="Smolyakov D."/>
            <person name="Markov N.D."/>
            <person name="Beletsky A.V."/>
            <person name="Mardanov A.V."/>
            <person name="Rudenko T.S."/>
            <person name="Grabovich M.Y."/>
        </authorList>
    </citation>
    <scope>NUCLEOTIDE SEQUENCE</scope>
    <source>
        <strain evidence="2">DNT52</strain>
        <strain evidence="1 3">H33</strain>
    </source>
</reference>
<dbReference type="Proteomes" id="UP001223336">
    <property type="component" value="Unassembled WGS sequence"/>
</dbReference>
<proteinExistence type="predicted"/>
<keyword evidence="3" id="KW-1185">Reference proteome</keyword>
<dbReference type="Proteomes" id="UP001229862">
    <property type="component" value="Chromosome"/>
</dbReference>
<evidence type="ECO:0000313" key="1">
    <source>
        <dbReference type="EMBL" id="MDQ5770146.1"/>
    </source>
</evidence>
<evidence type="ECO:0000313" key="3">
    <source>
        <dbReference type="Proteomes" id="UP001223336"/>
    </source>
</evidence>
<dbReference type="EMBL" id="CP133217">
    <property type="protein sequence ID" value="WML88888.1"/>
    <property type="molecule type" value="Genomic_DNA"/>
</dbReference>
<sequence>MTAIADLQPEYILGSDGKTKAVILSLECITALLQRLNQYEQDDDWDKQIQADAESGRLDRLFAADIQAYEAGQYQPI</sequence>
<dbReference type="AlphaFoldDB" id="A0AA51MRU6"/>
<dbReference type="EMBL" id="JAVFKN010000026">
    <property type="protein sequence ID" value="MDQ5770146.1"/>
    <property type="molecule type" value="Genomic_DNA"/>
</dbReference>
<protein>
    <submittedName>
        <fullName evidence="2">Uncharacterized protein</fullName>
    </submittedName>
</protein>
<dbReference type="RefSeq" id="WP_308135916.1">
    <property type="nucleotide sequence ID" value="NZ_CP133197.1"/>
</dbReference>
<accession>A0AA51MRU6</accession>